<keyword evidence="4 5" id="KW-0663">Pyridoxal phosphate</keyword>
<reference evidence="6" key="1">
    <citation type="submission" date="2021-02" db="EMBL/GenBank/DDBJ databases">
        <title>Natronogracilivirga saccharolytica gen. nov. sp. nov. a new anaerobic, haloalkiliphilic carbohydrate-fermenting bacterium from soda lake and proposing of Cyclonatronumiaceae fam. nov. in the phylum Balneolaeota.</title>
        <authorList>
            <person name="Zhilina T.N."/>
            <person name="Sorokin D.Y."/>
            <person name="Zavarzina D.G."/>
            <person name="Toshchakov S.V."/>
            <person name="Kublanov I.V."/>
        </authorList>
    </citation>
    <scope>NUCLEOTIDE SEQUENCE</scope>
    <source>
        <strain evidence="6">Z-1702</strain>
    </source>
</reference>
<comment type="caution">
    <text evidence="6">The sequence shown here is derived from an EMBL/GenBank/DDBJ whole genome shotgun (WGS) entry which is preliminary data.</text>
</comment>
<feature type="binding site" evidence="5">
    <location>
        <position position="134"/>
    </location>
    <ligand>
        <name>pyridoxal 5'-phosphate</name>
        <dbReference type="ChEBI" id="CHEBI:597326"/>
    </ligand>
</feature>
<dbReference type="PROSITE" id="PS00600">
    <property type="entry name" value="AA_TRANSFER_CLASS_3"/>
    <property type="match status" value="1"/>
</dbReference>
<comment type="cofactor">
    <cofactor evidence="5">
        <name>pyridoxal 5'-phosphate</name>
        <dbReference type="ChEBI" id="CHEBI:597326"/>
    </cofactor>
    <text evidence="5">Binds 1 pyridoxal phosphate per subunit.</text>
</comment>
<dbReference type="RefSeq" id="WP_210510890.1">
    <property type="nucleotide sequence ID" value="NZ_JAFIDN010000003.1"/>
</dbReference>
<dbReference type="GO" id="GO:0003992">
    <property type="term" value="F:N2-acetyl-L-ornithine:2-oxoglutarate 5-aminotransferase activity"/>
    <property type="evidence" value="ECO:0007669"/>
    <property type="project" value="UniProtKB-UniRule"/>
</dbReference>
<sequence length="396" mass="42531">MDEARALDQKSHFQTYKRLPFTLSHGKGARVWDTGGKEYIDMLAGIAVNSLGHAHPALVHAIKNQAEKLIHVSNFYTTAPQARLSAKLTSLSGMDRVFLCSSGVEAIEGAFKVARKYAHSKGKSGPIISLEGCFHGRSIAAIASGKEKYQQGFEPMPGGFRQIPFNDKKALDEHVDDQTTALIIEPIQGEGGIRPVDPDYLQYAREVCDRHGTTLILDEIQCGIARTGKMFAFEHSGIKPDIMTLAKGLGGGVPVGAILAREDIAGALNPGDHGTTFGGNPLACAAALAVLKTIERDGLIEQAAEKGAFLKQKLNEKLKGHKLVKEIRGSGLMVGVDLNTDGGAVMRKMAEMGVLVNAASMTVIRFVPPLIVNEKDIETAVDVLKEALDQSPDEQE</sequence>
<feature type="binding site" evidence="5">
    <location>
        <position position="276"/>
    </location>
    <ligand>
        <name>pyridoxal 5'-phosphate</name>
        <dbReference type="ChEBI" id="CHEBI:597326"/>
    </ligand>
</feature>
<keyword evidence="2 5" id="KW-0028">Amino-acid biosynthesis</keyword>
<keyword evidence="1 5" id="KW-0032">Aminotransferase</keyword>
<feature type="binding site" evidence="5">
    <location>
        <begin position="218"/>
        <end position="221"/>
    </location>
    <ligand>
        <name>pyridoxal 5'-phosphate</name>
        <dbReference type="ChEBI" id="CHEBI:597326"/>
    </ligand>
</feature>
<dbReference type="AlphaFoldDB" id="A0A8J7UU35"/>
<dbReference type="GO" id="GO:0006526">
    <property type="term" value="P:L-arginine biosynthetic process"/>
    <property type="evidence" value="ECO:0007669"/>
    <property type="project" value="UniProtKB-UniRule"/>
</dbReference>
<accession>A0A8J7UU35</accession>
<comment type="pathway">
    <text evidence="5">Amino-acid biosynthesis; L-arginine biosynthesis; N(2)-acetyl-L-ornithine from L-glutamate: step 4/4.</text>
</comment>
<dbReference type="InterPro" id="IPR004636">
    <property type="entry name" value="AcOrn/SuccOrn_fam"/>
</dbReference>
<comment type="caution">
    <text evidence="5">Lacks conserved residue(s) required for the propagation of feature annotation.</text>
</comment>
<evidence type="ECO:0000256" key="5">
    <source>
        <dbReference type="HAMAP-Rule" id="MF_01107"/>
    </source>
</evidence>
<keyword evidence="3 5" id="KW-0808">Transferase</keyword>
<gene>
    <name evidence="5" type="primary">argD</name>
    <name evidence="6" type="ORF">NATSA_04850</name>
</gene>
<evidence type="ECO:0000256" key="1">
    <source>
        <dbReference type="ARBA" id="ARBA00022576"/>
    </source>
</evidence>
<feature type="binding site" evidence="5">
    <location>
        <position position="275"/>
    </location>
    <ligand>
        <name>N(2)-acetyl-L-ornithine</name>
        <dbReference type="ChEBI" id="CHEBI:57805"/>
    </ligand>
</feature>
<dbReference type="UniPathway" id="UPA00068">
    <property type="reaction ID" value="UER00109"/>
</dbReference>
<keyword evidence="5" id="KW-0963">Cytoplasm</keyword>
<comment type="miscellaneous">
    <text evidence="5">May also have succinyldiaminopimelate aminotransferase activity, thus carrying out the corresponding step in lysine biosynthesis.</text>
</comment>
<evidence type="ECO:0000256" key="2">
    <source>
        <dbReference type="ARBA" id="ARBA00022605"/>
    </source>
</evidence>
<dbReference type="PANTHER" id="PTHR11986">
    <property type="entry name" value="AMINOTRANSFERASE CLASS III"/>
    <property type="match status" value="1"/>
</dbReference>
<feature type="binding site" evidence="5">
    <location>
        <position position="137"/>
    </location>
    <ligand>
        <name>N(2)-acetyl-L-ornithine</name>
        <dbReference type="ChEBI" id="CHEBI:57805"/>
    </ligand>
</feature>
<dbReference type="EMBL" id="JAFIDN010000003">
    <property type="protein sequence ID" value="MBP3191990.1"/>
    <property type="molecule type" value="Genomic_DNA"/>
</dbReference>
<dbReference type="InterPro" id="IPR005814">
    <property type="entry name" value="Aminotrans_3"/>
</dbReference>
<feature type="modified residue" description="N6-(pyridoxal phosphate)lysine" evidence="5">
    <location>
        <position position="247"/>
    </location>
</feature>
<dbReference type="PIRSF" id="PIRSF000521">
    <property type="entry name" value="Transaminase_4ab_Lys_Orn"/>
    <property type="match status" value="1"/>
</dbReference>
<dbReference type="EC" id="2.6.1.11" evidence="5"/>
<protein>
    <recommendedName>
        <fullName evidence="5">Acetylornithine aminotransferase</fullName>
        <shortName evidence="5">ACOAT</shortName>
        <ecNumber evidence="5">2.6.1.11</ecNumber>
    </recommendedName>
</protein>
<dbReference type="InterPro" id="IPR049704">
    <property type="entry name" value="Aminotrans_3_PPA_site"/>
</dbReference>
<dbReference type="Pfam" id="PF00202">
    <property type="entry name" value="Aminotran_3"/>
    <property type="match status" value="1"/>
</dbReference>
<name>A0A8J7UU35_9BACT</name>
<dbReference type="CDD" id="cd00610">
    <property type="entry name" value="OAT_like"/>
    <property type="match status" value="1"/>
</dbReference>
<dbReference type="PANTHER" id="PTHR11986:SF79">
    <property type="entry name" value="ACETYLORNITHINE AMINOTRANSFERASE, MITOCHONDRIAL"/>
    <property type="match status" value="1"/>
</dbReference>
<comment type="subunit">
    <text evidence="5">Homodimer.</text>
</comment>
<dbReference type="NCBIfam" id="NF002325">
    <property type="entry name" value="PRK01278.1"/>
    <property type="match status" value="1"/>
</dbReference>
<dbReference type="GO" id="GO:0005737">
    <property type="term" value="C:cytoplasm"/>
    <property type="evidence" value="ECO:0007669"/>
    <property type="project" value="UniProtKB-SubCell"/>
</dbReference>
<dbReference type="NCBIfam" id="NF002874">
    <property type="entry name" value="PRK03244.1"/>
    <property type="match status" value="1"/>
</dbReference>
<dbReference type="NCBIfam" id="TIGR00707">
    <property type="entry name" value="argD"/>
    <property type="match status" value="1"/>
</dbReference>
<dbReference type="FunFam" id="3.40.640.10:FF:000004">
    <property type="entry name" value="Acetylornithine aminotransferase"/>
    <property type="match status" value="1"/>
</dbReference>
<dbReference type="GO" id="GO:0042802">
    <property type="term" value="F:identical protein binding"/>
    <property type="evidence" value="ECO:0007669"/>
    <property type="project" value="TreeGrafter"/>
</dbReference>
<evidence type="ECO:0000256" key="4">
    <source>
        <dbReference type="ARBA" id="ARBA00022898"/>
    </source>
</evidence>
<dbReference type="GO" id="GO:0030170">
    <property type="term" value="F:pyridoxal phosphate binding"/>
    <property type="evidence" value="ECO:0007669"/>
    <property type="project" value="InterPro"/>
</dbReference>
<comment type="subcellular location">
    <subcellularLocation>
        <location evidence="5">Cytoplasm</location>
    </subcellularLocation>
</comment>
<dbReference type="InterPro" id="IPR015422">
    <property type="entry name" value="PyrdxlP-dep_Trfase_small"/>
</dbReference>
<evidence type="ECO:0000313" key="7">
    <source>
        <dbReference type="Proteomes" id="UP000673975"/>
    </source>
</evidence>
<dbReference type="Gene3D" id="3.90.1150.10">
    <property type="entry name" value="Aspartate Aminotransferase, domain 1"/>
    <property type="match status" value="1"/>
</dbReference>
<comment type="catalytic activity">
    <reaction evidence="5">
        <text>N(2)-acetyl-L-ornithine + 2-oxoglutarate = N-acetyl-L-glutamate 5-semialdehyde + L-glutamate</text>
        <dbReference type="Rhea" id="RHEA:18049"/>
        <dbReference type="ChEBI" id="CHEBI:16810"/>
        <dbReference type="ChEBI" id="CHEBI:29123"/>
        <dbReference type="ChEBI" id="CHEBI:29985"/>
        <dbReference type="ChEBI" id="CHEBI:57805"/>
        <dbReference type="EC" id="2.6.1.11"/>
    </reaction>
</comment>
<dbReference type="InterPro" id="IPR050103">
    <property type="entry name" value="Class-III_PLP-dep_AT"/>
</dbReference>
<dbReference type="SUPFAM" id="SSF53383">
    <property type="entry name" value="PLP-dependent transferases"/>
    <property type="match status" value="1"/>
</dbReference>
<evidence type="ECO:0000313" key="6">
    <source>
        <dbReference type="EMBL" id="MBP3191990.1"/>
    </source>
</evidence>
<proteinExistence type="inferred from homology"/>
<organism evidence="6 7">
    <name type="scientific">Natronogracilivirga saccharolytica</name>
    <dbReference type="NCBI Taxonomy" id="2812953"/>
    <lineage>
        <taxon>Bacteria</taxon>
        <taxon>Pseudomonadati</taxon>
        <taxon>Balneolota</taxon>
        <taxon>Balneolia</taxon>
        <taxon>Balneolales</taxon>
        <taxon>Cyclonatronaceae</taxon>
        <taxon>Natronogracilivirga</taxon>
    </lineage>
</organism>
<keyword evidence="7" id="KW-1185">Reference proteome</keyword>
<dbReference type="Proteomes" id="UP000673975">
    <property type="component" value="Unassembled WGS sequence"/>
</dbReference>
<dbReference type="Gene3D" id="3.40.640.10">
    <property type="entry name" value="Type I PLP-dependent aspartate aminotransferase-like (Major domain)"/>
    <property type="match status" value="1"/>
</dbReference>
<keyword evidence="5" id="KW-0055">Arginine biosynthesis</keyword>
<comment type="similarity">
    <text evidence="5">Belongs to the class-III pyridoxal-phosphate-dependent aminotransferase family. ArgD subfamily.</text>
</comment>
<evidence type="ECO:0000256" key="3">
    <source>
        <dbReference type="ARBA" id="ARBA00022679"/>
    </source>
</evidence>
<dbReference type="InterPro" id="IPR015424">
    <property type="entry name" value="PyrdxlP-dep_Trfase"/>
</dbReference>
<dbReference type="HAMAP" id="MF_01107">
    <property type="entry name" value="ArgD_aminotrans_3"/>
    <property type="match status" value="1"/>
</dbReference>
<dbReference type="InterPro" id="IPR015421">
    <property type="entry name" value="PyrdxlP-dep_Trfase_major"/>
</dbReference>